<accession>A0A1M6A9U3</accession>
<keyword evidence="1" id="KW-0472">Membrane</keyword>
<gene>
    <name evidence="2" type="ORF">SAMN02745244_00117</name>
</gene>
<dbReference type="STRING" id="1123357.SAMN02745244_00117"/>
<reference evidence="2 3" key="1">
    <citation type="submission" date="2016-11" db="EMBL/GenBank/DDBJ databases">
        <authorList>
            <person name="Jaros S."/>
            <person name="Januszkiewicz K."/>
            <person name="Wedrychowicz H."/>
        </authorList>
    </citation>
    <scope>NUCLEOTIDE SEQUENCE [LARGE SCALE GENOMIC DNA]</scope>
    <source>
        <strain evidence="2 3">DSM 12906</strain>
    </source>
</reference>
<dbReference type="AlphaFoldDB" id="A0A1M6A9U3"/>
<name>A0A1M6A9U3_9ACTN</name>
<dbReference type="EMBL" id="FQZG01000004">
    <property type="protein sequence ID" value="SHI33294.1"/>
    <property type="molecule type" value="Genomic_DNA"/>
</dbReference>
<keyword evidence="1" id="KW-0812">Transmembrane</keyword>
<sequence>MKATKLVGVLSIVAGIVMIIAGALTWGMVTTQLKAEKISVPGDSQFMNGAFQGKPVGGPLTAFAQADAINMHAMLASDNKTYAELGALATEARESGDDALADEYTATRATVMNASFLRASLFSSVIAYGVAALVIGLGLIIGLIGWALTTVRTVPVEVVKADVVA</sequence>
<organism evidence="2 3">
    <name type="scientific">Tessaracoccus bendigoensis DSM 12906</name>
    <dbReference type="NCBI Taxonomy" id="1123357"/>
    <lineage>
        <taxon>Bacteria</taxon>
        <taxon>Bacillati</taxon>
        <taxon>Actinomycetota</taxon>
        <taxon>Actinomycetes</taxon>
        <taxon>Propionibacteriales</taxon>
        <taxon>Propionibacteriaceae</taxon>
        <taxon>Tessaracoccus</taxon>
    </lineage>
</organism>
<feature type="transmembrane region" description="Helical" evidence="1">
    <location>
        <begin position="6"/>
        <end position="29"/>
    </location>
</feature>
<keyword evidence="3" id="KW-1185">Reference proteome</keyword>
<evidence type="ECO:0008006" key="4">
    <source>
        <dbReference type="Google" id="ProtNLM"/>
    </source>
</evidence>
<evidence type="ECO:0000256" key="1">
    <source>
        <dbReference type="SAM" id="Phobius"/>
    </source>
</evidence>
<protein>
    <recommendedName>
        <fullName evidence="4">Aromatic ring-opening dioxygenase LigA</fullName>
    </recommendedName>
</protein>
<dbReference type="OrthoDB" id="5243687at2"/>
<evidence type="ECO:0000313" key="3">
    <source>
        <dbReference type="Proteomes" id="UP000184512"/>
    </source>
</evidence>
<keyword evidence="1" id="KW-1133">Transmembrane helix</keyword>
<dbReference type="Proteomes" id="UP000184512">
    <property type="component" value="Unassembled WGS sequence"/>
</dbReference>
<feature type="transmembrane region" description="Helical" evidence="1">
    <location>
        <begin position="125"/>
        <end position="148"/>
    </location>
</feature>
<dbReference type="RefSeq" id="WP_073185411.1">
    <property type="nucleotide sequence ID" value="NZ_FQZG01000004.1"/>
</dbReference>
<proteinExistence type="predicted"/>
<evidence type="ECO:0000313" key="2">
    <source>
        <dbReference type="EMBL" id="SHI33294.1"/>
    </source>
</evidence>